<dbReference type="InterPro" id="IPR051677">
    <property type="entry name" value="AfsR-DnrI-RedD_regulator"/>
</dbReference>
<evidence type="ECO:0000256" key="4">
    <source>
        <dbReference type="ARBA" id="ARBA00023125"/>
    </source>
</evidence>
<comment type="caution">
    <text evidence="8">The sequence shown here is derived from an EMBL/GenBank/DDBJ whole genome shotgun (WGS) entry which is preliminary data.</text>
</comment>
<evidence type="ECO:0000256" key="3">
    <source>
        <dbReference type="ARBA" id="ARBA00023015"/>
    </source>
</evidence>
<dbReference type="PANTHER" id="PTHR35807">
    <property type="entry name" value="TRANSCRIPTIONAL REGULATOR REDD-RELATED"/>
    <property type="match status" value="1"/>
</dbReference>
<name>A0ABR6EE58_9ACTN</name>
<accession>A0ABR6EE58</accession>
<dbReference type="InterPro" id="IPR036388">
    <property type="entry name" value="WH-like_DNA-bd_sf"/>
</dbReference>
<gene>
    <name evidence="8" type="ORF">GL263_08565</name>
</gene>
<organism evidence="8 9">
    <name type="scientific">Streptomyces durbertensis</name>
    <dbReference type="NCBI Taxonomy" id="2448886"/>
    <lineage>
        <taxon>Bacteria</taxon>
        <taxon>Bacillati</taxon>
        <taxon>Actinomycetota</taxon>
        <taxon>Actinomycetes</taxon>
        <taxon>Kitasatosporales</taxon>
        <taxon>Streptomycetaceae</taxon>
        <taxon>Streptomyces</taxon>
    </lineage>
</organism>
<dbReference type="EMBL" id="WMLF01000085">
    <property type="protein sequence ID" value="MBB1243611.1"/>
    <property type="molecule type" value="Genomic_DNA"/>
</dbReference>
<evidence type="ECO:0000256" key="5">
    <source>
        <dbReference type="ARBA" id="ARBA00023163"/>
    </source>
</evidence>
<dbReference type="SMART" id="SM01043">
    <property type="entry name" value="BTAD"/>
    <property type="match status" value="1"/>
</dbReference>
<proteinExistence type="inferred from homology"/>
<dbReference type="SUPFAM" id="SSF46894">
    <property type="entry name" value="C-terminal effector domain of the bipartite response regulators"/>
    <property type="match status" value="1"/>
</dbReference>
<feature type="non-terminal residue" evidence="8">
    <location>
        <position position="255"/>
    </location>
</feature>
<evidence type="ECO:0000313" key="9">
    <source>
        <dbReference type="Proteomes" id="UP000766698"/>
    </source>
</evidence>
<dbReference type="InterPro" id="IPR016032">
    <property type="entry name" value="Sig_transdc_resp-reg_C-effctor"/>
</dbReference>
<keyword evidence="3" id="KW-0805">Transcription regulation</keyword>
<dbReference type="InterPro" id="IPR011990">
    <property type="entry name" value="TPR-like_helical_dom_sf"/>
</dbReference>
<dbReference type="Proteomes" id="UP000766698">
    <property type="component" value="Unassembled WGS sequence"/>
</dbReference>
<dbReference type="SMART" id="SM00862">
    <property type="entry name" value="Trans_reg_C"/>
    <property type="match status" value="1"/>
</dbReference>
<keyword evidence="2" id="KW-0902">Two-component regulatory system</keyword>
<evidence type="ECO:0000256" key="6">
    <source>
        <dbReference type="PROSITE-ProRule" id="PRU01091"/>
    </source>
</evidence>
<keyword evidence="4 6" id="KW-0238">DNA-binding</keyword>
<dbReference type="PANTHER" id="PTHR35807:SF1">
    <property type="entry name" value="TRANSCRIPTIONAL REGULATOR REDD"/>
    <property type="match status" value="1"/>
</dbReference>
<dbReference type="Gene3D" id="1.10.10.10">
    <property type="entry name" value="Winged helix-like DNA-binding domain superfamily/Winged helix DNA-binding domain"/>
    <property type="match status" value="1"/>
</dbReference>
<feature type="domain" description="OmpR/PhoB-type" evidence="7">
    <location>
        <begin position="1"/>
        <end position="97"/>
    </location>
</feature>
<dbReference type="CDD" id="cd15831">
    <property type="entry name" value="BTAD"/>
    <property type="match status" value="1"/>
</dbReference>
<dbReference type="Pfam" id="PF00486">
    <property type="entry name" value="Trans_reg_C"/>
    <property type="match status" value="1"/>
</dbReference>
<comment type="similarity">
    <text evidence="1">Belongs to the AfsR/DnrI/RedD regulatory family.</text>
</comment>
<evidence type="ECO:0000256" key="1">
    <source>
        <dbReference type="ARBA" id="ARBA00005820"/>
    </source>
</evidence>
<sequence>MQFRILGPVEIHDDRHDRRVEPTGSKQRILLGALVVKSGQLLSQDRLIDELWGEHPPANPTNALQAHIARLRKLLEDAGATGQERIDTHSLGYQLHAPAEATDVAGFHRLSAQARAVITSDPERAVWLLRQALALWRGPALQGSLGGDICLAESTALEESRLVALEALYEASLRAGLHHEVTGELGELTADHPLREKFYDLLMVALHRCGRQADALSVYERARTRLVQELGVEPGPALRRRVRSILSHTPDAAPT</sequence>
<dbReference type="RefSeq" id="WP_182854991.1">
    <property type="nucleotide sequence ID" value="NZ_WMLF01000085.1"/>
</dbReference>
<dbReference type="PROSITE" id="PS51755">
    <property type="entry name" value="OMPR_PHOB"/>
    <property type="match status" value="1"/>
</dbReference>
<dbReference type="Pfam" id="PF03704">
    <property type="entry name" value="BTAD"/>
    <property type="match status" value="1"/>
</dbReference>
<dbReference type="SUPFAM" id="SSF48452">
    <property type="entry name" value="TPR-like"/>
    <property type="match status" value="1"/>
</dbReference>
<keyword evidence="5" id="KW-0804">Transcription</keyword>
<keyword evidence="9" id="KW-1185">Reference proteome</keyword>
<dbReference type="InterPro" id="IPR005158">
    <property type="entry name" value="BTAD"/>
</dbReference>
<protein>
    <submittedName>
        <fullName evidence="8">AfsR/SARP family transcriptional regulator</fullName>
    </submittedName>
</protein>
<reference evidence="9" key="1">
    <citation type="journal article" date="2020" name="Syst. Appl. Microbiol.">
        <title>Streptomyces alkaliterrae sp. nov., isolated from an alkaline soil, and emended descriptions of Streptomyces alkaliphilus, Streptomyces calidiresistens and Streptomyces durbertensis.</title>
        <authorList>
            <person name="Swiecimska M."/>
            <person name="Golinska P."/>
            <person name="Nouioui I."/>
            <person name="Wypij M."/>
            <person name="Rai M."/>
            <person name="Sangal V."/>
            <person name="Goodfellow M."/>
        </authorList>
    </citation>
    <scope>NUCLEOTIDE SEQUENCE [LARGE SCALE GENOMIC DNA]</scope>
    <source>
        <strain evidence="9">DSM 104538</strain>
    </source>
</reference>
<evidence type="ECO:0000259" key="7">
    <source>
        <dbReference type="PROSITE" id="PS51755"/>
    </source>
</evidence>
<evidence type="ECO:0000256" key="2">
    <source>
        <dbReference type="ARBA" id="ARBA00023012"/>
    </source>
</evidence>
<feature type="DNA-binding region" description="OmpR/PhoB-type" evidence="6">
    <location>
        <begin position="1"/>
        <end position="97"/>
    </location>
</feature>
<dbReference type="InterPro" id="IPR001867">
    <property type="entry name" value="OmpR/PhoB-type_DNA-bd"/>
</dbReference>
<evidence type="ECO:0000313" key="8">
    <source>
        <dbReference type="EMBL" id="MBB1243611.1"/>
    </source>
</evidence>
<dbReference type="Gene3D" id="1.25.40.10">
    <property type="entry name" value="Tetratricopeptide repeat domain"/>
    <property type="match status" value="1"/>
</dbReference>